<name>A0A1I2E7P3_9SPHI</name>
<evidence type="ECO:0000313" key="2">
    <source>
        <dbReference type="Proteomes" id="UP000183129"/>
    </source>
</evidence>
<proteinExistence type="predicted"/>
<dbReference type="RefSeq" id="WP_037443716.1">
    <property type="nucleotide sequence ID" value="NZ_FONS01000003.1"/>
</dbReference>
<dbReference type="EMBL" id="FONS01000003">
    <property type="protein sequence ID" value="SFE88962.1"/>
    <property type="molecule type" value="Genomic_DNA"/>
</dbReference>
<dbReference type="AlphaFoldDB" id="A0A1I2E7P3"/>
<protein>
    <recommendedName>
        <fullName evidence="3">ArsR family transcriptional regulator</fullName>
    </recommendedName>
</protein>
<sequence>MTKNITIKSAKPCYDHIGGKLGEMLLKMFIDEDWLQKTDPTDKHFFITEKGQTEFTKLGLDLSQITS</sequence>
<organism evidence="1 2">
    <name type="scientific">Pedobacter antarcticus</name>
    <dbReference type="NCBI Taxonomy" id="34086"/>
    <lineage>
        <taxon>Bacteria</taxon>
        <taxon>Pseudomonadati</taxon>
        <taxon>Bacteroidota</taxon>
        <taxon>Sphingobacteriia</taxon>
        <taxon>Sphingobacteriales</taxon>
        <taxon>Sphingobacteriaceae</taxon>
        <taxon>Pedobacter</taxon>
    </lineage>
</organism>
<reference evidence="1 2" key="1">
    <citation type="submission" date="2016-10" db="EMBL/GenBank/DDBJ databases">
        <authorList>
            <person name="de Groot N.N."/>
        </authorList>
    </citation>
    <scope>NUCLEOTIDE SEQUENCE [LARGE SCALE GENOMIC DNA]</scope>
    <source>
        <strain evidence="1 2">ATCC 51969</strain>
    </source>
</reference>
<evidence type="ECO:0008006" key="3">
    <source>
        <dbReference type="Google" id="ProtNLM"/>
    </source>
</evidence>
<gene>
    <name evidence="1" type="ORF">SAMN03003324_01674</name>
</gene>
<dbReference type="Proteomes" id="UP000183129">
    <property type="component" value="Unassembled WGS sequence"/>
</dbReference>
<accession>A0A1I2E7P3</accession>
<evidence type="ECO:0000313" key="1">
    <source>
        <dbReference type="EMBL" id="SFE88962.1"/>
    </source>
</evidence>